<sequence length="151" mass="16648">MKAQQEDHGKDAEGDKDVWSAVASWKHTCEGGIMSFSTECVQSASLSVSVSEWKSFIAEHWDALLASAQVGLCVAVTGNELINATEQLNWALLKALGTMAAAGTELTFRASERAMEAIRKQDDQSELRFKFEFIKAYRDILVENDLMPALC</sequence>
<evidence type="ECO:0000313" key="2">
    <source>
        <dbReference type="Proteomes" id="UP000324585"/>
    </source>
</evidence>
<organism evidence="1 2">
    <name type="scientific">Porphyridium purpureum</name>
    <name type="common">Red alga</name>
    <name type="synonym">Porphyridium cruentum</name>
    <dbReference type="NCBI Taxonomy" id="35688"/>
    <lineage>
        <taxon>Eukaryota</taxon>
        <taxon>Rhodophyta</taxon>
        <taxon>Bangiophyceae</taxon>
        <taxon>Porphyridiales</taxon>
        <taxon>Porphyridiaceae</taxon>
        <taxon>Porphyridium</taxon>
    </lineage>
</organism>
<protein>
    <submittedName>
        <fullName evidence="1">Uncharacterized protein</fullName>
    </submittedName>
</protein>
<comment type="caution">
    <text evidence="1">The sequence shown here is derived from an EMBL/GenBank/DDBJ whole genome shotgun (WGS) entry which is preliminary data.</text>
</comment>
<gene>
    <name evidence="1" type="ORF">FVE85_8572</name>
</gene>
<keyword evidence="2" id="KW-1185">Reference proteome</keyword>
<evidence type="ECO:0000313" key="1">
    <source>
        <dbReference type="EMBL" id="KAA8493127.1"/>
    </source>
</evidence>
<dbReference type="EMBL" id="VRMN01000007">
    <property type="protein sequence ID" value="KAA8493127.1"/>
    <property type="molecule type" value="Genomic_DNA"/>
</dbReference>
<dbReference type="AlphaFoldDB" id="A0A5J4YRT0"/>
<accession>A0A5J4YRT0</accession>
<name>A0A5J4YRT0_PORPP</name>
<proteinExistence type="predicted"/>
<reference evidence="2" key="1">
    <citation type="journal article" date="2019" name="Nat. Commun.">
        <title>Expansion of phycobilisome linker gene families in mesophilic red algae.</title>
        <authorList>
            <person name="Lee J."/>
            <person name="Kim D."/>
            <person name="Bhattacharya D."/>
            <person name="Yoon H.S."/>
        </authorList>
    </citation>
    <scope>NUCLEOTIDE SEQUENCE [LARGE SCALE GENOMIC DNA]</scope>
    <source>
        <strain evidence="2">CCMP 1328</strain>
    </source>
</reference>
<dbReference type="Proteomes" id="UP000324585">
    <property type="component" value="Unassembled WGS sequence"/>
</dbReference>